<organism evidence="7 8">
    <name type="scientific">Lodderomyces beijingensis</name>
    <dbReference type="NCBI Taxonomy" id="1775926"/>
    <lineage>
        <taxon>Eukaryota</taxon>
        <taxon>Fungi</taxon>
        <taxon>Dikarya</taxon>
        <taxon>Ascomycota</taxon>
        <taxon>Saccharomycotina</taxon>
        <taxon>Pichiomycetes</taxon>
        <taxon>Debaryomycetaceae</taxon>
        <taxon>Candida/Lodderomyces clade</taxon>
        <taxon>Lodderomyces</taxon>
    </lineage>
</organism>
<keyword evidence="8" id="KW-1185">Reference proteome</keyword>
<reference evidence="7 8" key="1">
    <citation type="submission" date="2024-03" db="EMBL/GenBank/DDBJ databases">
        <authorList>
            <person name="Brejova B."/>
        </authorList>
    </citation>
    <scope>NUCLEOTIDE SEQUENCE [LARGE SCALE GENOMIC DNA]</scope>
    <source>
        <strain evidence="7 8">CBS 14171</strain>
    </source>
</reference>
<evidence type="ECO:0000256" key="4">
    <source>
        <dbReference type="ARBA" id="ARBA00022989"/>
    </source>
</evidence>
<evidence type="ECO:0000256" key="1">
    <source>
        <dbReference type="ARBA" id="ARBA00004141"/>
    </source>
</evidence>
<keyword evidence="3 6" id="KW-0812">Transmembrane</keyword>
<evidence type="ECO:0000256" key="3">
    <source>
        <dbReference type="ARBA" id="ARBA00022692"/>
    </source>
</evidence>
<sequence length="290" mass="30979">MSSAANPREAVVLDASLDVPEASYEHLTPLSANNIPSRSLSPAMSPPSRGTLLSDTEHTVIDNERVLRGDLQKPSAADFNPGYSKWPVHQMGNAASIGLAGFALSAFLVGLYLAKAGGITVLNVIIAPALFYGGVVQFLAGVLEMIKGNTFAGTAFVSFGAFWLSFGALMVDSFGILAAYGDDTEQYGNALGFFLLGWGIFSFLLLMLVLKSTWPFIGLFVTLTMGFFMLAAGFMTNTFRVIRGGGILILISALFGWYSNFSGVSTRQNTYLVFPTGAVPVSHRKVPIYA</sequence>
<feature type="transmembrane region" description="Helical" evidence="6">
    <location>
        <begin position="216"/>
        <end position="235"/>
    </location>
</feature>
<comment type="subcellular location">
    <subcellularLocation>
        <location evidence="1">Membrane</location>
        <topology evidence="1">Multi-pass membrane protein</topology>
    </subcellularLocation>
</comment>
<feature type="transmembrane region" description="Helical" evidence="6">
    <location>
        <begin position="94"/>
        <end position="114"/>
    </location>
</feature>
<keyword evidence="4 6" id="KW-1133">Transmembrane helix</keyword>
<feature type="transmembrane region" description="Helical" evidence="6">
    <location>
        <begin position="187"/>
        <end position="209"/>
    </location>
</feature>
<gene>
    <name evidence="7" type="ORF">LODBEIA_P40930</name>
</gene>
<evidence type="ECO:0000256" key="6">
    <source>
        <dbReference type="SAM" id="Phobius"/>
    </source>
</evidence>
<proteinExistence type="inferred from homology"/>
<keyword evidence="5 6" id="KW-0472">Membrane</keyword>
<name>A0ABP0ZNY9_9ASCO</name>
<dbReference type="NCBIfam" id="NF038013">
    <property type="entry name" value="AceTr_1"/>
    <property type="match status" value="1"/>
</dbReference>
<feature type="transmembrane region" description="Helical" evidence="6">
    <location>
        <begin position="155"/>
        <end position="181"/>
    </location>
</feature>
<comment type="similarity">
    <text evidence="2">Belongs to the acetate uptake transporter (AceTr) (TC 2.A.96) family.</text>
</comment>
<dbReference type="PANTHER" id="PTHR31123:SF1">
    <property type="entry name" value="ACCUMULATION OF DYADS PROTEIN 2-RELATED"/>
    <property type="match status" value="1"/>
</dbReference>
<evidence type="ECO:0000256" key="5">
    <source>
        <dbReference type="ARBA" id="ARBA00023136"/>
    </source>
</evidence>
<evidence type="ECO:0000256" key="2">
    <source>
        <dbReference type="ARBA" id="ARBA00005587"/>
    </source>
</evidence>
<evidence type="ECO:0000313" key="8">
    <source>
        <dbReference type="Proteomes" id="UP001497383"/>
    </source>
</evidence>
<accession>A0ABP0ZNY9</accession>
<feature type="transmembrane region" description="Helical" evidence="6">
    <location>
        <begin position="120"/>
        <end position="143"/>
    </location>
</feature>
<feature type="transmembrane region" description="Helical" evidence="6">
    <location>
        <begin position="241"/>
        <end position="258"/>
    </location>
</feature>
<dbReference type="PANTHER" id="PTHR31123">
    <property type="entry name" value="ACCUMULATION OF DYADS PROTEIN 2-RELATED"/>
    <property type="match status" value="1"/>
</dbReference>
<dbReference type="RefSeq" id="XP_066831031.1">
    <property type="nucleotide sequence ID" value="XM_066974276.1"/>
</dbReference>
<protein>
    <submittedName>
        <fullName evidence="7">Uncharacterized protein</fullName>
    </submittedName>
</protein>
<dbReference type="InterPro" id="IPR051633">
    <property type="entry name" value="AceTr"/>
</dbReference>
<evidence type="ECO:0000313" key="7">
    <source>
        <dbReference type="EMBL" id="CAK9439993.1"/>
    </source>
</evidence>
<dbReference type="GeneID" id="92209289"/>
<dbReference type="InterPro" id="IPR000791">
    <property type="entry name" value="Gpr1/Fun34/SatP-like"/>
</dbReference>
<dbReference type="Proteomes" id="UP001497383">
    <property type="component" value="Chromosome 5"/>
</dbReference>
<dbReference type="Pfam" id="PF01184">
    <property type="entry name" value="Gpr1_Fun34_YaaH"/>
    <property type="match status" value="1"/>
</dbReference>
<dbReference type="EMBL" id="OZ022409">
    <property type="protein sequence ID" value="CAK9439993.1"/>
    <property type="molecule type" value="Genomic_DNA"/>
</dbReference>